<organism evidence="4 5">
    <name type="scientific">Pseudopedobacter saltans</name>
    <dbReference type="NCBI Taxonomy" id="151895"/>
    <lineage>
        <taxon>Bacteria</taxon>
        <taxon>Pseudomonadati</taxon>
        <taxon>Bacteroidota</taxon>
        <taxon>Sphingobacteriia</taxon>
        <taxon>Sphingobacteriales</taxon>
        <taxon>Sphingobacteriaceae</taxon>
        <taxon>Pseudopedobacter</taxon>
    </lineage>
</organism>
<evidence type="ECO:0000313" key="4">
    <source>
        <dbReference type="EMBL" id="PZP48643.1"/>
    </source>
</evidence>
<dbReference type="PROSITE" id="PS50889">
    <property type="entry name" value="S4"/>
    <property type="match status" value="1"/>
</dbReference>
<gene>
    <name evidence="4" type="ORF">DI598_09745</name>
</gene>
<dbReference type="GO" id="GO:0003723">
    <property type="term" value="F:RNA binding"/>
    <property type="evidence" value="ECO:0007669"/>
    <property type="project" value="UniProtKB-KW"/>
</dbReference>
<name>A0A2W5F1K3_9SPHI</name>
<dbReference type="EMBL" id="QFOI01000155">
    <property type="protein sequence ID" value="PZP48643.1"/>
    <property type="molecule type" value="Genomic_DNA"/>
</dbReference>
<dbReference type="AlphaFoldDB" id="A0A2W5F1K3"/>
<evidence type="ECO:0000256" key="2">
    <source>
        <dbReference type="SAM" id="MobiDB-lite"/>
    </source>
</evidence>
<evidence type="ECO:0000256" key="1">
    <source>
        <dbReference type="PROSITE-ProRule" id="PRU00182"/>
    </source>
</evidence>
<dbReference type="Proteomes" id="UP000249645">
    <property type="component" value="Unassembled WGS sequence"/>
</dbReference>
<evidence type="ECO:0000313" key="5">
    <source>
        <dbReference type="Proteomes" id="UP000249645"/>
    </source>
</evidence>
<evidence type="ECO:0000259" key="3">
    <source>
        <dbReference type="Pfam" id="PF01479"/>
    </source>
</evidence>
<dbReference type="InterPro" id="IPR036986">
    <property type="entry name" value="S4_RNA-bd_sf"/>
</dbReference>
<dbReference type="InterPro" id="IPR002942">
    <property type="entry name" value="S4_RNA-bd"/>
</dbReference>
<proteinExistence type="predicted"/>
<dbReference type="SUPFAM" id="SSF55174">
    <property type="entry name" value="Alpha-L RNA-binding motif"/>
    <property type="match status" value="1"/>
</dbReference>
<reference evidence="4 5" key="1">
    <citation type="submission" date="2017-11" db="EMBL/GenBank/DDBJ databases">
        <title>Infants hospitalized years apart are colonized by the same room-sourced microbial strains.</title>
        <authorList>
            <person name="Brooks B."/>
            <person name="Olm M.R."/>
            <person name="Firek B.A."/>
            <person name="Baker R."/>
            <person name="Thomas B.C."/>
            <person name="Morowitz M.J."/>
            <person name="Banfield J.F."/>
        </authorList>
    </citation>
    <scope>NUCLEOTIDE SEQUENCE [LARGE SCALE GENOMIC DNA]</scope>
    <source>
        <strain evidence="4">S2_009_000_R2_76</strain>
    </source>
</reference>
<keyword evidence="1" id="KW-0694">RNA-binding</keyword>
<protein>
    <submittedName>
        <fullName evidence="4">RNA-binding protein</fullName>
    </submittedName>
</protein>
<feature type="region of interest" description="Disordered" evidence="2">
    <location>
        <begin position="112"/>
        <end position="139"/>
    </location>
</feature>
<feature type="domain" description="RNA-binding S4" evidence="3">
    <location>
        <begin position="7"/>
        <end position="56"/>
    </location>
</feature>
<dbReference type="CDD" id="cd00165">
    <property type="entry name" value="S4"/>
    <property type="match status" value="1"/>
</dbReference>
<comment type="caution">
    <text evidence="4">The sequence shown here is derived from an EMBL/GenBank/DDBJ whole genome shotgun (WGS) entry which is preliminary data.</text>
</comment>
<sequence length="139" mass="15964">MADNEKVRIDKYLWSIRLFKTRAQAADACDKGRIKINTTNMGMQPVKASRNVTIGDQYEVKTEARKWLIKVTGLIAKRVGYPDAIKNYEDITPQEELDTVKFEAASFHTGKRLSKVGHPSKRDRRDLENFMNDVDDDSE</sequence>
<dbReference type="Gene3D" id="3.10.290.10">
    <property type="entry name" value="RNA-binding S4 domain"/>
    <property type="match status" value="1"/>
</dbReference>
<feature type="compositionally biased region" description="Basic residues" evidence="2">
    <location>
        <begin position="112"/>
        <end position="122"/>
    </location>
</feature>
<dbReference type="Pfam" id="PF01479">
    <property type="entry name" value="S4"/>
    <property type="match status" value="1"/>
</dbReference>
<accession>A0A2W5F1K3</accession>